<dbReference type="InterPro" id="IPR007627">
    <property type="entry name" value="RNA_pol_sigma70_r2"/>
</dbReference>
<dbReference type="InterPro" id="IPR014284">
    <property type="entry name" value="RNA_pol_sigma-70_dom"/>
</dbReference>
<evidence type="ECO:0000259" key="1">
    <source>
        <dbReference type="Pfam" id="PF04542"/>
    </source>
</evidence>
<evidence type="ECO:0000313" key="2">
    <source>
        <dbReference type="EMBL" id="GAL84384.1"/>
    </source>
</evidence>
<dbReference type="AlphaFoldDB" id="A0A098LD89"/>
<dbReference type="SUPFAM" id="SSF88946">
    <property type="entry name" value="Sigma2 domain of RNA polymerase sigma factors"/>
    <property type="match status" value="1"/>
</dbReference>
<gene>
    <name evidence="2" type="ORF">MYP_1612</name>
</gene>
<dbReference type="STRING" id="153721.MYP_1612"/>
<dbReference type="GO" id="GO:0000428">
    <property type="term" value="C:DNA-directed RNA polymerase complex"/>
    <property type="evidence" value="ECO:0007669"/>
    <property type="project" value="UniProtKB-KW"/>
</dbReference>
<keyword evidence="2" id="KW-0804">Transcription</keyword>
<protein>
    <submittedName>
        <fullName evidence="2">DNA-directed RNA polymerase specialized sigma subunit</fullName>
    </submittedName>
</protein>
<organism evidence="2 3">
    <name type="scientific">Sporocytophaga myxococcoides</name>
    <dbReference type="NCBI Taxonomy" id="153721"/>
    <lineage>
        <taxon>Bacteria</taxon>
        <taxon>Pseudomonadati</taxon>
        <taxon>Bacteroidota</taxon>
        <taxon>Cytophagia</taxon>
        <taxon>Cytophagales</taxon>
        <taxon>Cytophagaceae</taxon>
        <taxon>Sporocytophaga</taxon>
    </lineage>
</organism>
<proteinExistence type="predicted"/>
<dbReference type="GO" id="GO:0003700">
    <property type="term" value="F:DNA-binding transcription factor activity"/>
    <property type="evidence" value="ECO:0007669"/>
    <property type="project" value="InterPro"/>
</dbReference>
<accession>A0A098LD89</accession>
<comment type="caution">
    <text evidence="2">The sequence shown here is derived from an EMBL/GenBank/DDBJ whole genome shotgun (WGS) entry which is preliminary data.</text>
</comment>
<sequence>MKISEEQIPDLIRNGKDKEVIPHLYKKVFPLVENYIRKNSGRKEDASDVFQDCLLLFYKQVIKNTFDPKYKVYGYLYRISINLWINKIKKEQRIQYLETVGDEAFEEEPSPWDRPQERTDENVIKSLFSGIGEKCVELLTNTVYYNLLMEDIMIRMGFSSIDAVKMQQKRCKQKLIKEIENNPALADKLKGI</sequence>
<dbReference type="RefSeq" id="WP_045460863.1">
    <property type="nucleotide sequence ID" value="NZ_BBLT01000002.1"/>
</dbReference>
<dbReference type="EMBL" id="BBLT01000002">
    <property type="protein sequence ID" value="GAL84384.1"/>
    <property type="molecule type" value="Genomic_DNA"/>
</dbReference>
<name>A0A098LD89_9BACT</name>
<feature type="domain" description="RNA polymerase sigma-70 region 2" evidence="1">
    <location>
        <begin position="24"/>
        <end position="93"/>
    </location>
</feature>
<dbReference type="eggNOG" id="COG1595">
    <property type="taxonomic scope" value="Bacteria"/>
</dbReference>
<keyword evidence="2" id="KW-0240">DNA-directed RNA polymerase</keyword>
<keyword evidence="3" id="KW-1185">Reference proteome</keyword>
<dbReference type="InterPro" id="IPR013325">
    <property type="entry name" value="RNA_pol_sigma_r2"/>
</dbReference>
<dbReference type="Gene3D" id="1.10.1740.10">
    <property type="match status" value="1"/>
</dbReference>
<reference evidence="2 3" key="1">
    <citation type="submission" date="2014-09" db="EMBL/GenBank/DDBJ databases">
        <title>Sporocytophaga myxococcoides PG-01 genome sequencing.</title>
        <authorList>
            <person name="Liu L."/>
            <person name="Gao P.J."/>
            <person name="Chen G.J."/>
            <person name="Wang L.S."/>
        </authorList>
    </citation>
    <scope>NUCLEOTIDE SEQUENCE [LARGE SCALE GENOMIC DNA]</scope>
    <source>
        <strain evidence="2 3">PG-01</strain>
    </source>
</reference>
<dbReference type="Proteomes" id="UP000030185">
    <property type="component" value="Unassembled WGS sequence"/>
</dbReference>
<dbReference type="NCBIfam" id="TIGR02937">
    <property type="entry name" value="sigma70-ECF"/>
    <property type="match status" value="1"/>
</dbReference>
<dbReference type="OrthoDB" id="1099849at2"/>
<dbReference type="GO" id="GO:0006352">
    <property type="term" value="P:DNA-templated transcription initiation"/>
    <property type="evidence" value="ECO:0007669"/>
    <property type="project" value="InterPro"/>
</dbReference>
<evidence type="ECO:0000313" key="3">
    <source>
        <dbReference type="Proteomes" id="UP000030185"/>
    </source>
</evidence>
<dbReference type="Pfam" id="PF04542">
    <property type="entry name" value="Sigma70_r2"/>
    <property type="match status" value="1"/>
</dbReference>